<feature type="transmembrane region" description="Helical" evidence="1">
    <location>
        <begin position="54"/>
        <end position="79"/>
    </location>
</feature>
<keyword evidence="3" id="KW-1185">Reference proteome</keyword>
<dbReference type="Proteomes" id="UP000322214">
    <property type="component" value="Chromosome"/>
</dbReference>
<evidence type="ECO:0000256" key="1">
    <source>
        <dbReference type="SAM" id="Phobius"/>
    </source>
</evidence>
<name>A0A5B9P9W9_9BACT</name>
<keyword evidence="1" id="KW-0812">Transmembrane</keyword>
<dbReference type="EMBL" id="CP042912">
    <property type="protein sequence ID" value="QEG22259.1"/>
    <property type="molecule type" value="Genomic_DNA"/>
</dbReference>
<feature type="transmembrane region" description="Helical" evidence="1">
    <location>
        <begin position="23"/>
        <end position="42"/>
    </location>
</feature>
<evidence type="ECO:0000313" key="3">
    <source>
        <dbReference type="Proteomes" id="UP000322214"/>
    </source>
</evidence>
<keyword evidence="1" id="KW-0472">Membrane</keyword>
<accession>A0A5B9P9W9</accession>
<dbReference type="KEGG" id="mff:MFFC18_21350"/>
<sequence>MFALVGVIALVICFRHQLVRYLVFDLAGIFTALGMLIFSIVIPIHSVPLRKSIAWTIAFTFALVSVTAIWCLMRCFAFADMTYPREFPHPDCLVETARHMFGWDGDQPNPQAFDGTTTLFLLAALLSWMAGCFFVRAGLNPPNAG</sequence>
<protein>
    <submittedName>
        <fullName evidence="2">Uncharacterized protein</fullName>
    </submittedName>
</protein>
<organism evidence="2 3">
    <name type="scientific">Mariniblastus fucicola</name>
    <dbReference type="NCBI Taxonomy" id="980251"/>
    <lineage>
        <taxon>Bacteria</taxon>
        <taxon>Pseudomonadati</taxon>
        <taxon>Planctomycetota</taxon>
        <taxon>Planctomycetia</taxon>
        <taxon>Pirellulales</taxon>
        <taxon>Pirellulaceae</taxon>
        <taxon>Mariniblastus</taxon>
    </lineage>
</organism>
<feature type="transmembrane region" description="Helical" evidence="1">
    <location>
        <begin position="119"/>
        <end position="139"/>
    </location>
</feature>
<evidence type="ECO:0000313" key="2">
    <source>
        <dbReference type="EMBL" id="QEG22259.1"/>
    </source>
</evidence>
<dbReference type="STRING" id="980251.GCA_001642875_02636"/>
<dbReference type="AlphaFoldDB" id="A0A5B9P9W9"/>
<gene>
    <name evidence="2" type="ORF">MFFC18_21350</name>
</gene>
<reference evidence="2 3" key="1">
    <citation type="submission" date="2019-08" db="EMBL/GenBank/DDBJ databases">
        <title>Deep-cultivation of Planctomycetes and their phenomic and genomic characterization uncovers novel biology.</title>
        <authorList>
            <person name="Wiegand S."/>
            <person name="Jogler M."/>
            <person name="Boedeker C."/>
            <person name="Pinto D."/>
            <person name="Vollmers J."/>
            <person name="Rivas-Marin E."/>
            <person name="Kohn T."/>
            <person name="Peeters S.H."/>
            <person name="Heuer A."/>
            <person name="Rast P."/>
            <person name="Oberbeckmann S."/>
            <person name="Bunk B."/>
            <person name="Jeske O."/>
            <person name="Meyerdierks A."/>
            <person name="Storesund J.E."/>
            <person name="Kallscheuer N."/>
            <person name="Luecker S."/>
            <person name="Lage O.M."/>
            <person name="Pohl T."/>
            <person name="Merkel B.J."/>
            <person name="Hornburger P."/>
            <person name="Mueller R.-W."/>
            <person name="Bruemmer F."/>
            <person name="Labrenz M."/>
            <person name="Spormann A.M."/>
            <person name="Op den Camp H."/>
            <person name="Overmann J."/>
            <person name="Amann R."/>
            <person name="Jetten M.S.M."/>
            <person name="Mascher T."/>
            <person name="Medema M.H."/>
            <person name="Devos D.P."/>
            <person name="Kaster A.-K."/>
            <person name="Ovreas L."/>
            <person name="Rohde M."/>
            <person name="Galperin M.Y."/>
            <person name="Jogler C."/>
        </authorList>
    </citation>
    <scope>NUCLEOTIDE SEQUENCE [LARGE SCALE GENOMIC DNA]</scope>
    <source>
        <strain evidence="2 3">FC18</strain>
    </source>
</reference>
<keyword evidence="1" id="KW-1133">Transmembrane helix</keyword>
<proteinExistence type="predicted"/>